<keyword evidence="5 6" id="KW-0804">Transcription</keyword>
<protein>
    <recommendedName>
        <fullName evidence="6">RNA polymerase sigma factor</fullName>
    </recommendedName>
</protein>
<proteinExistence type="inferred from homology"/>
<dbReference type="EMBL" id="MH547561">
    <property type="protein sequence ID" value="AXV45950.1"/>
    <property type="molecule type" value="Genomic_DNA"/>
</dbReference>
<keyword evidence="4 6" id="KW-0238">DNA-binding</keyword>
<dbReference type="InterPro" id="IPR000838">
    <property type="entry name" value="RNA_pol_sigma70_ECF_CS"/>
</dbReference>
<dbReference type="CDD" id="cd06171">
    <property type="entry name" value="Sigma70_r4"/>
    <property type="match status" value="1"/>
</dbReference>
<dbReference type="Pfam" id="PF04542">
    <property type="entry name" value="Sigma70_r2"/>
    <property type="match status" value="1"/>
</dbReference>
<dbReference type="Pfam" id="PF08281">
    <property type="entry name" value="Sigma70_r4_2"/>
    <property type="match status" value="1"/>
</dbReference>
<name>A0A385FW68_PSEAI</name>
<comment type="similarity">
    <text evidence="1 6">Belongs to the sigma-70 factor family. ECF subfamily.</text>
</comment>
<feature type="domain" description="RNA polymerase sigma factor 70 region 4 type 2" evidence="8">
    <location>
        <begin position="137"/>
        <end position="187"/>
    </location>
</feature>
<sequence>MSQARAPEIARLPERLDDEVLLARVAAGEQLALRQLIDRHGRGLRLFAGRYLGGSDEAEDVVQDVFIAVWKNAKRFDRSKGRATTWIYRIAANRCIDVRRWRKFRMFIGFEEAHEGFPSEDPDVDSWMGARQELAIVRAGLEKLPERQRMALLLRAVADLDVPAIAEVMDASAGSVEQLLVRARRTLRAQLSEVGKAEPQNGRKTR</sequence>
<dbReference type="PROSITE" id="PS01063">
    <property type="entry name" value="SIGMA70_ECF"/>
    <property type="match status" value="1"/>
</dbReference>
<dbReference type="InterPro" id="IPR013325">
    <property type="entry name" value="RNA_pol_sigma_r2"/>
</dbReference>
<dbReference type="AlphaFoldDB" id="A0A385FW68"/>
<dbReference type="Gene3D" id="1.10.10.10">
    <property type="entry name" value="Winged helix-like DNA-binding domain superfamily/Winged helix DNA-binding domain"/>
    <property type="match status" value="1"/>
</dbReference>
<evidence type="ECO:0000256" key="1">
    <source>
        <dbReference type="ARBA" id="ARBA00010641"/>
    </source>
</evidence>
<dbReference type="SUPFAM" id="SSF88946">
    <property type="entry name" value="Sigma2 domain of RNA polymerase sigma factors"/>
    <property type="match status" value="1"/>
</dbReference>
<dbReference type="InterPro" id="IPR039425">
    <property type="entry name" value="RNA_pol_sigma-70-like"/>
</dbReference>
<evidence type="ECO:0000259" key="7">
    <source>
        <dbReference type="Pfam" id="PF04542"/>
    </source>
</evidence>
<gene>
    <name evidence="9" type="primary">cnrH</name>
</gene>
<dbReference type="InterPro" id="IPR014284">
    <property type="entry name" value="RNA_pol_sigma-70_dom"/>
</dbReference>
<dbReference type="SUPFAM" id="SSF88659">
    <property type="entry name" value="Sigma3 and sigma4 domains of RNA polymerase sigma factors"/>
    <property type="match status" value="1"/>
</dbReference>
<organism evidence="9">
    <name type="scientific">Pseudomonas aeruginosa</name>
    <dbReference type="NCBI Taxonomy" id="287"/>
    <lineage>
        <taxon>Bacteria</taxon>
        <taxon>Pseudomonadati</taxon>
        <taxon>Pseudomonadota</taxon>
        <taxon>Gammaproteobacteria</taxon>
        <taxon>Pseudomonadales</taxon>
        <taxon>Pseudomonadaceae</taxon>
        <taxon>Pseudomonas</taxon>
    </lineage>
</organism>
<reference evidence="9" key="1">
    <citation type="submission" date="2018-06" db="EMBL/GenBank/DDBJ databases">
        <title>Complete Sequence of plasmid pMKPA34-1 and pMKPA34-2 isolated from MDR P. aeruginosa.</title>
        <authorList>
            <person name="Subedi D."/>
            <person name="Kohli G.S."/>
            <person name="Vijay A.K."/>
            <person name="Rice S.A."/>
            <person name="Willcox M."/>
        </authorList>
    </citation>
    <scope>NUCLEOTIDE SEQUENCE</scope>
    <source>
        <strain evidence="9">PA34</strain>
        <plasmid evidence="9">pMKPA34-2</plasmid>
    </source>
</reference>
<accession>A0A385FW68</accession>
<feature type="domain" description="RNA polymerase sigma-70 region 2" evidence="7">
    <location>
        <begin position="36"/>
        <end position="100"/>
    </location>
</feature>
<evidence type="ECO:0000313" key="9">
    <source>
        <dbReference type="EMBL" id="AXV45950.1"/>
    </source>
</evidence>
<dbReference type="InterPro" id="IPR013249">
    <property type="entry name" value="RNA_pol_sigma70_r4_t2"/>
</dbReference>
<evidence type="ECO:0000256" key="4">
    <source>
        <dbReference type="ARBA" id="ARBA00023125"/>
    </source>
</evidence>
<dbReference type="NCBIfam" id="TIGR02937">
    <property type="entry name" value="sigma70-ECF"/>
    <property type="match status" value="1"/>
</dbReference>
<evidence type="ECO:0000259" key="8">
    <source>
        <dbReference type="Pfam" id="PF08281"/>
    </source>
</evidence>
<keyword evidence="2 6" id="KW-0805">Transcription regulation</keyword>
<dbReference type="PANTHER" id="PTHR43133:SF8">
    <property type="entry name" value="RNA POLYMERASE SIGMA FACTOR HI_1459-RELATED"/>
    <property type="match status" value="1"/>
</dbReference>
<evidence type="ECO:0000256" key="6">
    <source>
        <dbReference type="RuleBase" id="RU000716"/>
    </source>
</evidence>
<dbReference type="InterPro" id="IPR013324">
    <property type="entry name" value="RNA_pol_sigma_r3/r4-like"/>
</dbReference>
<dbReference type="RefSeq" id="WP_046127927.1">
    <property type="nucleotide sequence ID" value="NZ_CP024477.1"/>
</dbReference>
<keyword evidence="9" id="KW-0614">Plasmid</keyword>
<evidence type="ECO:0000256" key="5">
    <source>
        <dbReference type="ARBA" id="ARBA00023163"/>
    </source>
</evidence>
<dbReference type="PANTHER" id="PTHR43133">
    <property type="entry name" value="RNA POLYMERASE ECF-TYPE SIGMA FACTO"/>
    <property type="match status" value="1"/>
</dbReference>
<dbReference type="GO" id="GO:0003677">
    <property type="term" value="F:DNA binding"/>
    <property type="evidence" value="ECO:0007669"/>
    <property type="project" value="UniProtKB-KW"/>
</dbReference>
<geneLocation type="plasmid" evidence="9">
    <name>pMKPA34-2</name>
</geneLocation>
<evidence type="ECO:0000256" key="2">
    <source>
        <dbReference type="ARBA" id="ARBA00023015"/>
    </source>
</evidence>
<dbReference type="InterPro" id="IPR007627">
    <property type="entry name" value="RNA_pol_sigma70_r2"/>
</dbReference>
<keyword evidence="3 6" id="KW-0731">Sigma factor</keyword>
<dbReference type="Gene3D" id="1.10.1740.10">
    <property type="match status" value="1"/>
</dbReference>
<dbReference type="GO" id="GO:0006352">
    <property type="term" value="P:DNA-templated transcription initiation"/>
    <property type="evidence" value="ECO:0007669"/>
    <property type="project" value="InterPro"/>
</dbReference>
<dbReference type="GO" id="GO:0016987">
    <property type="term" value="F:sigma factor activity"/>
    <property type="evidence" value="ECO:0007669"/>
    <property type="project" value="UniProtKB-KW"/>
</dbReference>
<evidence type="ECO:0000256" key="3">
    <source>
        <dbReference type="ARBA" id="ARBA00023082"/>
    </source>
</evidence>
<dbReference type="InterPro" id="IPR036388">
    <property type="entry name" value="WH-like_DNA-bd_sf"/>
</dbReference>